<evidence type="ECO:0000259" key="15">
    <source>
        <dbReference type="PROSITE" id="PS51192"/>
    </source>
</evidence>
<keyword evidence="19" id="KW-1185">Reference proteome</keyword>
<dbReference type="Pfam" id="PF00270">
    <property type="entry name" value="DEAD"/>
    <property type="match status" value="1"/>
</dbReference>
<dbReference type="InterPro" id="IPR027417">
    <property type="entry name" value="P-loop_NTPase"/>
</dbReference>
<keyword evidence="8" id="KW-0694">RNA-binding</keyword>
<dbReference type="GO" id="GO:0000932">
    <property type="term" value="C:P-body"/>
    <property type="evidence" value="ECO:0007669"/>
    <property type="project" value="UniProtKB-SubCell"/>
</dbReference>
<comment type="similarity">
    <text evidence="10">Belongs to the DEAD box helicase family. DDX6/DHH1 subfamily.</text>
</comment>
<evidence type="ECO:0000313" key="19">
    <source>
        <dbReference type="Proteomes" id="UP000652761"/>
    </source>
</evidence>
<dbReference type="Pfam" id="PF00271">
    <property type="entry name" value="Helicase_C"/>
    <property type="match status" value="1"/>
</dbReference>
<evidence type="ECO:0000256" key="3">
    <source>
        <dbReference type="ARBA" id="ARBA00022490"/>
    </source>
</evidence>
<dbReference type="InterPro" id="IPR000629">
    <property type="entry name" value="RNA-helicase_DEAD-box_CS"/>
</dbReference>
<comment type="function">
    <text evidence="9">ATP-dependent RNA helicase involved in mRNA turnover, and more specifically in mRNA decapping.</text>
</comment>
<evidence type="ECO:0000256" key="13">
    <source>
        <dbReference type="RuleBase" id="RU000492"/>
    </source>
</evidence>
<dbReference type="InterPro" id="IPR014001">
    <property type="entry name" value="Helicase_ATP-bd"/>
</dbReference>
<keyword evidence="6 13" id="KW-0347">Helicase</keyword>
<keyword evidence="4 13" id="KW-0547">Nucleotide-binding</keyword>
<dbReference type="GO" id="GO:0003723">
    <property type="term" value="F:RNA binding"/>
    <property type="evidence" value="ECO:0007669"/>
    <property type="project" value="UniProtKB-KW"/>
</dbReference>
<evidence type="ECO:0000256" key="10">
    <source>
        <dbReference type="ARBA" id="ARBA00038316"/>
    </source>
</evidence>
<evidence type="ECO:0000256" key="12">
    <source>
        <dbReference type="PROSITE-ProRule" id="PRU00552"/>
    </source>
</evidence>
<dbReference type="GO" id="GO:0005524">
    <property type="term" value="F:ATP binding"/>
    <property type="evidence" value="ECO:0007669"/>
    <property type="project" value="UniProtKB-KW"/>
</dbReference>
<dbReference type="GO" id="GO:0003724">
    <property type="term" value="F:RNA helicase activity"/>
    <property type="evidence" value="ECO:0007669"/>
    <property type="project" value="UniProtKB-EC"/>
</dbReference>
<dbReference type="PROSITE" id="PS51195">
    <property type="entry name" value="Q_MOTIF"/>
    <property type="match status" value="1"/>
</dbReference>
<keyword evidence="5 13" id="KW-0378">Hydrolase</keyword>
<evidence type="ECO:0000256" key="2">
    <source>
        <dbReference type="ARBA" id="ARBA00012552"/>
    </source>
</evidence>
<dbReference type="InterPro" id="IPR014014">
    <property type="entry name" value="RNA_helicase_DEAD_Q_motif"/>
</dbReference>
<feature type="compositionally biased region" description="Low complexity" evidence="14">
    <location>
        <begin position="31"/>
        <end position="41"/>
    </location>
</feature>
<evidence type="ECO:0000259" key="16">
    <source>
        <dbReference type="PROSITE" id="PS51194"/>
    </source>
</evidence>
<evidence type="ECO:0000256" key="14">
    <source>
        <dbReference type="SAM" id="MobiDB-lite"/>
    </source>
</evidence>
<dbReference type="OrthoDB" id="10265785at2759"/>
<evidence type="ECO:0000256" key="1">
    <source>
        <dbReference type="ARBA" id="ARBA00004201"/>
    </source>
</evidence>
<evidence type="ECO:0000313" key="18">
    <source>
        <dbReference type="EMBL" id="MQM05212.1"/>
    </source>
</evidence>
<dbReference type="EC" id="3.6.4.13" evidence="2"/>
<dbReference type="PROSITE" id="PS51192">
    <property type="entry name" value="HELICASE_ATP_BIND_1"/>
    <property type="match status" value="1"/>
</dbReference>
<evidence type="ECO:0000256" key="11">
    <source>
        <dbReference type="ARBA" id="ARBA00047984"/>
    </source>
</evidence>
<keyword evidence="3" id="KW-0963">Cytoplasm</keyword>
<dbReference type="CDD" id="cd18787">
    <property type="entry name" value="SF2_C_DEAD"/>
    <property type="match status" value="1"/>
</dbReference>
<dbReference type="SMART" id="SM00490">
    <property type="entry name" value="HELICc"/>
    <property type="match status" value="1"/>
</dbReference>
<feature type="compositionally biased region" description="Polar residues" evidence="14">
    <location>
        <begin position="66"/>
        <end position="76"/>
    </location>
</feature>
<dbReference type="InterPro" id="IPR001650">
    <property type="entry name" value="Helicase_C-like"/>
</dbReference>
<dbReference type="Gene3D" id="3.40.50.300">
    <property type="entry name" value="P-loop containing nucleotide triphosphate hydrolases"/>
    <property type="match status" value="2"/>
</dbReference>
<evidence type="ECO:0000256" key="6">
    <source>
        <dbReference type="ARBA" id="ARBA00022806"/>
    </source>
</evidence>
<keyword evidence="7 13" id="KW-0067">ATP-binding</keyword>
<comment type="catalytic activity">
    <reaction evidence="11">
        <text>ATP + H2O = ADP + phosphate + H(+)</text>
        <dbReference type="Rhea" id="RHEA:13065"/>
        <dbReference type="ChEBI" id="CHEBI:15377"/>
        <dbReference type="ChEBI" id="CHEBI:15378"/>
        <dbReference type="ChEBI" id="CHEBI:30616"/>
        <dbReference type="ChEBI" id="CHEBI:43474"/>
        <dbReference type="ChEBI" id="CHEBI:456216"/>
        <dbReference type="EC" id="3.6.4.13"/>
    </reaction>
</comment>
<feature type="short sequence motif" description="Q motif" evidence="12">
    <location>
        <begin position="120"/>
        <end position="148"/>
    </location>
</feature>
<dbReference type="SMART" id="SM00487">
    <property type="entry name" value="DEXDc"/>
    <property type="match status" value="1"/>
</dbReference>
<dbReference type="SUPFAM" id="SSF52540">
    <property type="entry name" value="P-loop containing nucleoside triphosphate hydrolases"/>
    <property type="match status" value="1"/>
</dbReference>
<dbReference type="InterPro" id="IPR011545">
    <property type="entry name" value="DEAD/DEAH_box_helicase_dom"/>
</dbReference>
<feature type="domain" description="DEAD-box RNA helicase Q" evidence="17">
    <location>
        <begin position="120"/>
        <end position="148"/>
    </location>
</feature>
<feature type="compositionally biased region" description="Low complexity" evidence="14">
    <location>
        <begin position="49"/>
        <end position="64"/>
    </location>
</feature>
<dbReference type="PANTHER" id="PTHR47960">
    <property type="entry name" value="DEAD-BOX ATP-DEPENDENT RNA HELICASE 50"/>
    <property type="match status" value="1"/>
</dbReference>
<evidence type="ECO:0000259" key="17">
    <source>
        <dbReference type="PROSITE" id="PS51195"/>
    </source>
</evidence>
<dbReference type="Proteomes" id="UP000652761">
    <property type="component" value="Unassembled WGS sequence"/>
</dbReference>
<protein>
    <recommendedName>
        <fullName evidence="2">RNA helicase</fullName>
        <ecNumber evidence="2">3.6.4.13</ecNumber>
    </recommendedName>
</protein>
<gene>
    <name evidence="18" type="ORF">Taro_038019</name>
</gene>
<comment type="caution">
    <text evidence="18">The sequence shown here is derived from an EMBL/GenBank/DDBJ whole genome shotgun (WGS) entry which is preliminary data.</text>
</comment>
<evidence type="ECO:0000256" key="4">
    <source>
        <dbReference type="ARBA" id="ARBA00022741"/>
    </source>
</evidence>
<dbReference type="EMBL" id="NMUH01003370">
    <property type="protein sequence ID" value="MQM05212.1"/>
    <property type="molecule type" value="Genomic_DNA"/>
</dbReference>
<comment type="subcellular location">
    <subcellularLocation>
        <location evidence="1">Cytoplasm</location>
        <location evidence="1">P-body</location>
    </subcellularLocation>
</comment>
<feature type="domain" description="Helicase C-terminal" evidence="16">
    <location>
        <begin position="331"/>
        <end position="492"/>
    </location>
</feature>
<dbReference type="CDD" id="cd17940">
    <property type="entry name" value="DEADc_DDX6"/>
    <property type="match status" value="1"/>
</dbReference>
<evidence type="ECO:0000256" key="5">
    <source>
        <dbReference type="ARBA" id="ARBA00022801"/>
    </source>
</evidence>
<sequence>MNPRARYPPGIGNGRGGNVNANANFHPRNPQQPQHQQQYVQRGTVPNHQGQQYQQQLQQQQHQQWLRRNQMGSGSESEPGKLVPSAGGMDASSQDWKSKLKIPPPDTRYKTEDVTATKGNEFEDYFLKRELLMGIYEKGFERPSPIQEESIPVALTGCDILARAKNGTGKTAAFCIPALEKIDQDNNVIQVVILVPTRELALQTSQVCKELGKHLKIQVMVTTGGTSLKDDIMRLYQPVHLLVGTPGRILDLAKKGVCVLKNCSMLIMDEADKLLSPEFQPSVEQLIRFLPVNRQILLFSATFPVTVKDFKDKYLPKPYIINLMDELTLKGITQYYAFVEERQKVHCLNTLFSKLQINQSIIFCNSVNRVELLAKKITELGYSCFYIHAKMLQDHRNRVFHDFRNGACRNLVCTDLFTRGIDIQAVNVVINFDFPKNSETYLHRVGRSGRFGHLGLAVNLITYEDRFNLITSRFAHGKPGFHLIGGIQGDES</sequence>
<dbReference type="FunFam" id="3.40.50.300:FF:000364">
    <property type="entry name" value="ATP-dependent RNA helicase DDX6"/>
    <property type="match status" value="1"/>
</dbReference>
<reference evidence="18" key="1">
    <citation type="submission" date="2017-07" db="EMBL/GenBank/DDBJ databases">
        <title>Taro Niue Genome Assembly and Annotation.</title>
        <authorList>
            <person name="Atibalentja N."/>
            <person name="Keating K."/>
            <person name="Fields C.J."/>
        </authorList>
    </citation>
    <scope>NUCLEOTIDE SEQUENCE</scope>
    <source>
        <strain evidence="18">Niue_2</strain>
        <tissue evidence="18">Leaf</tissue>
    </source>
</reference>
<proteinExistence type="inferred from homology"/>
<dbReference type="GO" id="GO:0016787">
    <property type="term" value="F:hydrolase activity"/>
    <property type="evidence" value="ECO:0007669"/>
    <property type="project" value="UniProtKB-KW"/>
</dbReference>
<evidence type="ECO:0000256" key="9">
    <source>
        <dbReference type="ARBA" id="ARBA00037591"/>
    </source>
</evidence>
<evidence type="ECO:0000256" key="7">
    <source>
        <dbReference type="ARBA" id="ARBA00022840"/>
    </source>
</evidence>
<dbReference type="AlphaFoldDB" id="A0A843W5K9"/>
<feature type="region of interest" description="Disordered" evidence="14">
    <location>
        <begin position="1"/>
        <end position="111"/>
    </location>
</feature>
<accession>A0A843W5K9</accession>
<name>A0A843W5K9_COLES</name>
<dbReference type="PROSITE" id="PS51194">
    <property type="entry name" value="HELICASE_CTER"/>
    <property type="match status" value="1"/>
</dbReference>
<organism evidence="18 19">
    <name type="scientific">Colocasia esculenta</name>
    <name type="common">Wild taro</name>
    <name type="synonym">Arum esculentum</name>
    <dbReference type="NCBI Taxonomy" id="4460"/>
    <lineage>
        <taxon>Eukaryota</taxon>
        <taxon>Viridiplantae</taxon>
        <taxon>Streptophyta</taxon>
        <taxon>Embryophyta</taxon>
        <taxon>Tracheophyta</taxon>
        <taxon>Spermatophyta</taxon>
        <taxon>Magnoliopsida</taxon>
        <taxon>Liliopsida</taxon>
        <taxon>Araceae</taxon>
        <taxon>Aroideae</taxon>
        <taxon>Colocasieae</taxon>
        <taxon>Colocasia</taxon>
    </lineage>
</organism>
<evidence type="ECO:0000256" key="8">
    <source>
        <dbReference type="ARBA" id="ARBA00022884"/>
    </source>
</evidence>
<dbReference type="PROSITE" id="PS00039">
    <property type="entry name" value="DEAD_ATP_HELICASE"/>
    <property type="match status" value="1"/>
</dbReference>
<feature type="domain" description="Helicase ATP-binding" evidence="15">
    <location>
        <begin position="151"/>
        <end position="321"/>
    </location>
</feature>